<evidence type="ECO:0000313" key="2">
    <source>
        <dbReference type="EMBL" id="XCM80531.1"/>
    </source>
</evidence>
<evidence type="ECO:0000256" key="1">
    <source>
        <dbReference type="SAM" id="Phobius"/>
    </source>
</evidence>
<dbReference type="KEGG" id="kcm:ABWK59_17200"/>
<dbReference type="RefSeq" id="WP_354641467.1">
    <property type="nucleotide sequence ID" value="NZ_CP159872.1"/>
</dbReference>
<sequence length="78" mass="8867">MAEHPVVGYLVWAVLFGAIFAWEGLALALPDRGIPTLSDAARAVMRYPVGRWALFALWLWLGWHFFVRGWHFLLRSGG</sequence>
<organism evidence="2">
    <name type="scientific">Kitasatospora camelliae</name>
    <dbReference type="NCBI Taxonomy" id="3156397"/>
    <lineage>
        <taxon>Bacteria</taxon>
        <taxon>Bacillati</taxon>
        <taxon>Actinomycetota</taxon>
        <taxon>Actinomycetes</taxon>
        <taxon>Kitasatosporales</taxon>
        <taxon>Streptomycetaceae</taxon>
        <taxon>Kitasatospora</taxon>
    </lineage>
</organism>
<proteinExistence type="predicted"/>
<gene>
    <name evidence="2" type="ORF">ABWK59_17200</name>
</gene>
<keyword evidence="1" id="KW-0472">Membrane</keyword>
<feature type="transmembrane region" description="Helical" evidence="1">
    <location>
        <begin position="49"/>
        <end position="66"/>
    </location>
</feature>
<dbReference type="EMBL" id="CP159872">
    <property type="protein sequence ID" value="XCM80531.1"/>
    <property type="molecule type" value="Genomic_DNA"/>
</dbReference>
<accession>A0AAU8JXK3</accession>
<name>A0AAU8JXK3_9ACTN</name>
<keyword evidence="1" id="KW-1133">Transmembrane helix</keyword>
<reference evidence="2" key="1">
    <citation type="submission" date="2024-06" db="EMBL/GenBank/DDBJ databases">
        <title>The genome sequences of Kitasatospora sp. strain HUAS MG31.</title>
        <authorList>
            <person name="Mo P."/>
        </authorList>
    </citation>
    <scope>NUCLEOTIDE SEQUENCE</scope>
    <source>
        <strain evidence="2">HUAS MG31</strain>
    </source>
</reference>
<protein>
    <submittedName>
        <fullName evidence="2">DUF6186 family protein</fullName>
    </submittedName>
</protein>
<dbReference type="AlphaFoldDB" id="A0AAU8JXK3"/>
<keyword evidence="1" id="KW-0812">Transmembrane</keyword>
<dbReference type="InterPro" id="IPR046177">
    <property type="entry name" value="DUF6186"/>
</dbReference>
<dbReference type="Pfam" id="PF19684">
    <property type="entry name" value="DUF6186"/>
    <property type="match status" value="1"/>
</dbReference>
<feature type="transmembrane region" description="Helical" evidence="1">
    <location>
        <begin position="6"/>
        <end position="29"/>
    </location>
</feature>